<dbReference type="EMBL" id="WNTK01000002">
    <property type="protein sequence ID" value="KAG9491271.1"/>
    <property type="molecule type" value="Genomic_DNA"/>
</dbReference>
<comment type="caution">
    <text evidence="1">The sequence shown here is derived from an EMBL/GenBank/DDBJ whole genome shotgun (WGS) entry which is preliminary data.</text>
</comment>
<reference evidence="1" key="1">
    <citation type="thesis" date="2020" institute="ProQuest LLC" country="789 East Eisenhower Parkway, Ann Arbor, MI, USA">
        <title>Comparative Genomics and Chromosome Evolution.</title>
        <authorList>
            <person name="Mudd A.B."/>
        </authorList>
    </citation>
    <scope>NUCLEOTIDE SEQUENCE</scope>
    <source>
        <strain evidence="1">HN-11 Male</strain>
        <tissue evidence="1">Kidney and liver</tissue>
    </source>
</reference>
<evidence type="ECO:0000313" key="1">
    <source>
        <dbReference type="EMBL" id="KAG9491271.1"/>
    </source>
</evidence>
<evidence type="ECO:0000313" key="2">
    <source>
        <dbReference type="Proteomes" id="UP000770717"/>
    </source>
</evidence>
<gene>
    <name evidence="1" type="ORF">GDO78_006575</name>
</gene>
<sequence>MWISKPSGCYSDKESFIFHIIFHCYLTDWRLREFPAITALTYHAIMKRLPHGGAVWTDIVGSPGKVSSH</sequence>
<dbReference type="Proteomes" id="UP000770717">
    <property type="component" value="Unassembled WGS sequence"/>
</dbReference>
<keyword evidence="2" id="KW-1185">Reference proteome</keyword>
<protein>
    <submittedName>
        <fullName evidence="1">Uncharacterized protein</fullName>
    </submittedName>
</protein>
<accession>A0A8J6KGF7</accession>
<dbReference type="AlphaFoldDB" id="A0A8J6KGF7"/>
<organism evidence="1 2">
    <name type="scientific">Eleutherodactylus coqui</name>
    <name type="common">Puerto Rican coqui</name>
    <dbReference type="NCBI Taxonomy" id="57060"/>
    <lineage>
        <taxon>Eukaryota</taxon>
        <taxon>Metazoa</taxon>
        <taxon>Chordata</taxon>
        <taxon>Craniata</taxon>
        <taxon>Vertebrata</taxon>
        <taxon>Euteleostomi</taxon>
        <taxon>Amphibia</taxon>
        <taxon>Batrachia</taxon>
        <taxon>Anura</taxon>
        <taxon>Neobatrachia</taxon>
        <taxon>Hyloidea</taxon>
        <taxon>Eleutherodactylidae</taxon>
        <taxon>Eleutherodactylinae</taxon>
        <taxon>Eleutherodactylus</taxon>
        <taxon>Eleutherodactylus</taxon>
    </lineage>
</organism>
<proteinExistence type="predicted"/>
<name>A0A8J6KGF7_ELECQ</name>